<keyword evidence="2" id="KW-1185">Reference proteome</keyword>
<reference evidence="1" key="1">
    <citation type="journal article" date="2021" name="New Phytol.">
        <title>Evolutionary innovations through gain and loss of genes in the ectomycorrhizal Boletales.</title>
        <authorList>
            <person name="Wu G."/>
            <person name="Miyauchi S."/>
            <person name="Morin E."/>
            <person name="Kuo A."/>
            <person name="Drula E."/>
            <person name="Varga T."/>
            <person name="Kohler A."/>
            <person name="Feng B."/>
            <person name="Cao Y."/>
            <person name="Lipzen A."/>
            <person name="Daum C."/>
            <person name="Hundley H."/>
            <person name="Pangilinan J."/>
            <person name="Johnson J."/>
            <person name="Barry K."/>
            <person name="LaButti K."/>
            <person name="Ng V."/>
            <person name="Ahrendt S."/>
            <person name="Min B."/>
            <person name="Choi I.G."/>
            <person name="Park H."/>
            <person name="Plett J.M."/>
            <person name="Magnuson J."/>
            <person name="Spatafora J.W."/>
            <person name="Nagy L.G."/>
            <person name="Henrissat B."/>
            <person name="Grigoriev I.V."/>
            <person name="Yang Z.L."/>
            <person name="Xu J."/>
            <person name="Martin F.M."/>
        </authorList>
    </citation>
    <scope>NUCLEOTIDE SEQUENCE</scope>
    <source>
        <strain evidence="1">KUC20120723A-06</strain>
    </source>
</reference>
<evidence type="ECO:0000313" key="2">
    <source>
        <dbReference type="Proteomes" id="UP000790709"/>
    </source>
</evidence>
<organism evidence="1 2">
    <name type="scientific">Leucogyrophana mollusca</name>
    <dbReference type="NCBI Taxonomy" id="85980"/>
    <lineage>
        <taxon>Eukaryota</taxon>
        <taxon>Fungi</taxon>
        <taxon>Dikarya</taxon>
        <taxon>Basidiomycota</taxon>
        <taxon>Agaricomycotina</taxon>
        <taxon>Agaricomycetes</taxon>
        <taxon>Agaricomycetidae</taxon>
        <taxon>Boletales</taxon>
        <taxon>Boletales incertae sedis</taxon>
        <taxon>Leucogyrophana</taxon>
    </lineage>
</organism>
<name>A0ACB8BI01_9AGAM</name>
<dbReference type="Proteomes" id="UP000790709">
    <property type="component" value="Unassembled WGS sequence"/>
</dbReference>
<proteinExistence type="predicted"/>
<accession>A0ACB8BI01</accession>
<sequence length="279" mass="31615">MPRVSDVVTSESESERPRSGSTKKTYSAKKARRASSDTEGAEEEVGVDEEAASQPKDSGEDEGEEVEEDDEEYEIEAIIDHKRSGSGGGGFGYLVKWKGYAAEHNSWVDEKDAGNSSELIAEYWRKLGKDKKDPRKSTDGPKKGRRKSTVREESPETSSVSKKLKKPRKSNGATQKKTTTTKKKVEPADEDDDEEIVPIGSMEKHMSIPSWENIVDKIDTIERGEDGQLYVFFRCKKNSDERMRERSSLCAEKFPQKMIKFYESNLRWKLDHETETEAN</sequence>
<gene>
    <name evidence="1" type="ORF">BV22DRAFT_1013884</name>
</gene>
<evidence type="ECO:0000313" key="1">
    <source>
        <dbReference type="EMBL" id="KAH7924158.1"/>
    </source>
</evidence>
<comment type="caution">
    <text evidence="1">The sequence shown here is derived from an EMBL/GenBank/DDBJ whole genome shotgun (WGS) entry which is preliminary data.</text>
</comment>
<protein>
    <submittedName>
        <fullName evidence="1">Uncharacterized protein</fullName>
    </submittedName>
</protein>
<dbReference type="EMBL" id="MU266432">
    <property type="protein sequence ID" value="KAH7924158.1"/>
    <property type="molecule type" value="Genomic_DNA"/>
</dbReference>